<proteinExistence type="predicted"/>
<accession>A0A2P2NJR5</accession>
<name>A0A2P2NJR5_RHIMU</name>
<feature type="region of interest" description="Disordered" evidence="1">
    <location>
        <begin position="1"/>
        <end position="22"/>
    </location>
</feature>
<evidence type="ECO:0000256" key="1">
    <source>
        <dbReference type="SAM" id="MobiDB-lite"/>
    </source>
</evidence>
<organism evidence="2">
    <name type="scientific">Rhizophora mucronata</name>
    <name type="common">Asiatic mangrove</name>
    <dbReference type="NCBI Taxonomy" id="61149"/>
    <lineage>
        <taxon>Eukaryota</taxon>
        <taxon>Viridiplantae</taxon>
        <taxon>Streptophyta</taxon>
        <taxon>Embryophyta</taxon>
        <taxon>Tracheophyta</taxon>
        <taxon>Spermatophyta</taxon>
        <taxon>Magnoliopsida</taxon>
        <taxon>eudicotyledons</taxon>
        <taxon>Gunneridae</taxon>
        <taxon>Pentapetalae</taxon>
        <taxon>rosids</taxon>
        <taxon>fabids</taxon>
        <taxon>Malpighiales</taxon>
        <taxon>Rhizophoraceae</taxon>
        <taxon>Rhizophora</taxon>
    </lineage>
</organism>
<feature type="compositionally biased region" description="Polar residues" evidence="1">
    <location>
        <begin position="1"/>
        <end position="17"/>
    </location>
</feature>
<protein>
    <submittedName>
        <fullName evidence="2">Uncharacterized protein</fullName>
    </submittedName>
</protein>
<evidence type="ECO:0000313" key="2">
    <source>
        <dbReference type="EMBL" id="MBX42728.1"/>
    </source>
</evidence>
<dbReference type="EMBL" id="GGEC01062244">
    <property type="protein sequence ID" value="MBX42728.1"/>
    <property type="molecule type" value="Transcribed_RNA"/>
</dbReference>
<reference evidence="2" key="1">
    <citation type="submission" date="2018-02" db="EMBL/GenBank/DDBJ databases">
        <title>Rhizophora mucronata_Transcriptome.</title>
        <authorList>
            <person name="Meera S.P."/>
            <person name="Sreeshan A."/>
            <person name="Augustine A."/>
        </authorList>
    </citation>
    <scope>NUCLEOTIDE SEQUENCE</scope>
    <source>
        <tissue evidence="2">Leaf</tissue>
    </source>
</reference>
<dbReference type="AlphaFoldDB" id="A0A2P2NJR5"/>
<sequence>MIEFQETTSGSPIPSNTRRAKSINPQDEYMLIKLLLT</sequence>